<accession>A0A5H2Y1T4</accession>
<organism evidence="2">
    <name type="scientific">Prunus dulcis</name>
    <name type="common">Almond</name>
    <name type="synonym">Amygdalus dulcis</name>
    <dbReference type="NCBI Taxonomy" id="3755"/>
    <lineage>
        <taxon>Eukaryota</taxon>
        <taxon>Viridiplantae</taxon>
        <taxon>Streptophyta</taxon>
        <taxon>Embryophyta</taxon>
        <taxon>Tracheophyta</taxon>
        <taxon>Spermatophyta</taxon>
        <taxon>Magnoliopsida</taxon>
        <taxon>eudicotyledons</taxon>
        <taxon>Gunneridae</taxon>
        <taxon>Pentapetalae</taxon>
        <taxon>rosids</taxon>
        <taxon>fabids</taxon>
        <taxon>Rosales</taxon>
        <taxon>Rosaceae</taxon>
        <taxon>Amygdaloideae</taxon>
        <taxon>Amygdaleae</taxon>
        <taxon>Prunus</taxon>
    </lineage>
</organism>
<dbReference type="AlphaFoldDB" id="A0A5H2Y1T4"/>
<sequence length="154" mass="17746">MNEVQSPTSETSSGDKQELPLSNFQKPNLLLQKKKNEDTQLWRTLLKKKEQGLKPTTQFFHWLTQLFLKCLIQMLSKVSIICVSKMVGDSEENDDCVIADEMIYIPEVRNEKRPKVGMKFDSLDFVYDFYNRYALLAGFSIVIPAGGKNTVKKF</sequence>
<protein>
    <submittedName>
        <fullName evidence="2">FAR1-related sequence 10</fullName>
    </submittedName>
</protein>
<name>A0A5H2Y1T4_PRUDU</name>
<evidence type="ECO:0000256" key="1">
    <source>
        <dbReference type="SAM" id="MobiDB-lite"/>
    </source>
</evidence>
<dbReference type="EMBL" id="AP020818">
    <property type="protein sequence ID" value="BBN68576.1"/>
    <property type="molecule type" value="Genomic_DNA"/>
</dbReference>
<evidence type="ECO:0000313" key="2">
    <source>
        <dbReference type="EMBL" id="BBN68576.1"/>
    </source>
</evidence>
<proteinExistence type="predicted"/>
<gene>
    <name evidence="2" type="ORF">Prudu_481S000200</name>
</gene>
<feature type="compositionally biased region" description="Polar residues" evidence="1">
    <location>
        <begin position="1"/>
        <end position="12"/>
    </location>
</feature>
<reference evidence="2" key="1">
    <citation type="journal article" date="2019" name="Science">
        <title>Mutation of a bHLH transcription factor allowed almond domestication.</title>
        <authorList>
            <person name="Sanchez-Perez R."/>
            <person name="Pavan S."/>
            <person name="Mazzeo R."/>
            <person name="Moldovan C."/>
            <person name="Aiese Cigliano R."/>
            <person name="Del Cueto J."/>
            <person name="Ricciardi F."/>
            <person name="Lotti C."/>
            <person name="Ricciardi L."/>
            <person name="Dicenta F."/>
            <person name="Lopez-Marques R.L."/>
            <person name="Lindberg Moller B."/>
        </authorList>
    </citation>
    <scope>NUCLEOTIDE SEQUENCE</scope>
</reference>
<feature type="region of interest" description="Disordered" evidence="1">
    <location>
        <begin position="1"/>
        <end position="21"/>
    </location>
</feature>